<dbReference type="HOGENOM" id="CLU_170225_0_0_11"/>
<organism evidence="1 2">
    <name type="scientific">Beutenbergia cavernae (strain ATCC BAA-8 / DSM 12333 / CCUG 43141 / JCM 11478 / NBRC 16432 / NCIMB 13614 / HKI 0122)</name>
    <dbReference type="NCBI Taxonomy" id="471853"/>
    <lineage>
        <taxon>Bacteria</taxon>
        <taxon>Bacillati</taxon>
        <taxon>Actinomycetota</taxon>
        <taxon>Actinomycetes</taxon>
        <taxon>Micrococcales</taxon>
        <taxon>Beutenbergiaceae</taxon>
        <taxon>Beutenbergia</taxon>
    </lineage>
</organism>
<dbReference type="EMBL" id="CP001618">
    <property type="protein sequence ID" value="ACQ82052.1"/>
    <property type="molecule type" value="Genomic_DNA"/>
</dbReference>
<dbReference type="SUPFAM" id="SSF54909">
    <property type="entry name" value="Dimeric alpha+beta barrel"/>
    <property type="match status" value="1"/>
</dbReference>
<dbReference type="InterPro" id="IPR011008">
    <property type="entry name" value="Dimeric_a/b-barrel"/>
</dbReference>
<evidence type="ECO:0000313" key="2">
    <source>
        <dbReference type="Proteomes" id="UP000007962"/>
    </source>
</evidence>
<dbReference type="STRING" id="471853.Bcav_3810"/>
<accession>C5C4C8</accession>
<name>C5C4C8_BEUC1</name>
<evidence type="ECO:0000313" key="1">
    <source>
        <dbReference type="EMBL" id="ACQ82052.1"/>
    </source>
</evidence>
<proteinExistence type="predicted"/>
<evidence type="ECO:0008006" key="3">
    <source>
        <dbReference type="Google" id="ProtNLM"/>
    </source>
</evidence>
<dbReference type="eggNOG" id="COG2329">
    <property type="taxonomic scope" value="Bacteria"/>
</dbReference>
<dbReference type="AlphaFoldDB" id="C5C4C8"/>
<dbReference type="Proteomes" id="UP000007962">
    <property type="component" value="Chromosome"/>
</dbReference>
<sequence>MIMRVWRGWVATERLPEYVAYIEETGVREYLETPGNRGAQMVTRDEPDGRTEILTLSWWDGMDAIRAFAGDDVEAAKYYPEDEGYLLAQEDRVRHYVVAAGADGAAVAG</sequence>
<gene>
    <name evidence="1" type="ordered locus">Bcav_3810</name>
</gene>
<dbReference type="KEGG" id="bcv:Bcav_3810"/>
<keyword evidence="2" id="KW-1185">Reference proteome</keyword>
<dbReference type="RefSeq" id="WP_015884289.1">
    <property type="nucleotide sequence ID" value="NC_012669.1"/>
</dbReference>
<protein>
    <recommendedName>
        <fullName evidence="3">Antibiotic biosynthesis monooxygenase</fullName>
    </recommendedName>
</protein>
<reference evidence="1 2" key="1">
    <citation type="journal article" date="2009" name="Stand. Genomic Sci.">
        <title>Complete genome sequence of Beutenbergia cavernae type strain (HKI 0122).</title>
        <authorList>
            <person name="Land M."/>
            <person name="Pukall R."/>
            <person name="Abt B."/>
            <person name="Goker M."/>
            <person name="Rohde M."/>
            <person name="Glavina Del Rio T."/>
            <person name="Tice H."/>
            <person name="Copeland A."/>
            <person name="Cheng J.F."/>
            <person name="Lucas S."/>
            <person name="Chen F."/>
            <person name="Nolan M."/>
            <person name="Bruce D."/>
            <person name="Goodwin L."/>
            <person name="Pitluck S."/>
            <person name="Ivanova N."/>
            <person name="Mavromatis K."/>
            <person name="Ovchinnikova G."/>
            <person name="Pati A."/>
            <person name="Chen A."/>
            <person name="Palaniappan K."/>
            <person name="Hauser L."/>
            <person name="Chang Y.J."/>
            <person name="Jefferies C.C."/>
            <person name="Saunders E."/>
            <person name="Brettin T."/>
            <person name="Detter J.C."/>
            <person name="Han C."/>
            <person name="Chain P."/>
            <person name="Bristow J."/>
            <person name="Eisen J.A."/>
            <person name="Markowitz V."/>
            <person name="Hugenholtz P."/>
            <person name="Kyrpides N.C."/>
            <person name="Klenk H.P."/>
            <person name="Lapidus A."/>
        </authorList>
    </citation>
    <scope>NUCLEOTIDE SEQUENCE [LARGE SCALE GENOMIC DNA]</scope>
    <source>
        <strain evidence="2">ATCC BAA-8 / DSM 12333 / NBRC 16432</strain>
    </source>
</reference>
<dbReference type="OrthoDB" id="7210869at2"/>